<sequence>MAGATAEDDLLPSLSSSPAPAADDASESLSAALPEEPESEAKYILLPGVALPMPAPPLGTPRALRSGDDLTSAPAAATTSLL</sequence>
<protein>
    <submittedName>
        <fullName evidence="2">Uncharacterized protein</fullName>
    </submittedName>
</protein>
<feature type="region of interest" description="Disordered" evidence="1">
    <location>
        <begin position="1"/>
        <end position="36"/>
    </location>
</feature>
<proteinExistence type="predicted"/>
<dbReference type="Proteomes" id="UP000008021">
    <property type="component" value="Chromosome 3"/>
</dbReference>
<feature type="region of interest" description="Disordered" evidence="1">
    <location>
        <begin position="54"/>
        <end position="82"/>
    </location>
</feature>
<accession>A0A0E0CZH6</accession>
<organism evidence="2">
    <name type="scientific">Oryza meridionalis</name>
    <dbReference type="NCBI Taxonomy" id="40149"/>
    <lineage>
        <taxon>Eukaryota</taxon>
        <taxon>Viridiplantae</taxon>
        <taxon>Streptophyta</taxon>
        <taxon>Embryophyta</taxon>
        <taxon>Tracheophyta</taxon>
        <taxon>Spermatophyta</taxon>
        <taxon>Magnoliopsida</taxon>
        <taxon>Liliopsida</taxon>
        <taxon>Poales</taxon>
        <taxon>Poaceae</taxon>
        <taxon>BOP clade</taxon>
        <taxon>Oryzoideae</taxon>
        <taxon>Oryzeae</taxon>
        <taxon>Oryzinae</taxon>
        <taxon>Oryza</taxon>
    </lineage>
</organism>
<evidence type="ECO:0000256" key="1">
    <source>
        <dbReference type="SAM" id="MobiDB-lite"/>
    </source>
</evidence>
<feature type="compositionally biased region" description="Low complexity" evidence="1">
    <location>
        <begin position="11"/>
        <end position="34"/>
    </location>
</feature>
<dbReference type="HOGENOM" id="CLU_2562219_0_0_1"/>
<name>A0A0E0CZH6_9ORYZ</name>
<reference evidence="2" key="2">
    <citation type="submission" date="2018-05" db="EMBL/GenBank/DDBJ databases">
        <title>OmerRS3 (Oryza meridionalis Reference Sequence Version 3).</title>
        <authorList>
            <person name="Zhang J."/>
            <person name="Kudrna D."/>
            <person name="Lee S."/>
            <person name="Talag J."/>
            <person name="Welchert J."/>
            <person name="Wing R.A."/>
        </authorList>
    </citation>
    <scope>NUCLEOTIDE SEQUENCE [LARGE SCALE GENOMIC DNA]</scope>
    <source>
        <strain evidence="2">cv. OR44</strain>
    </source>
</reference>
<feature type="compositionally biased region" description="Acidic residues" evidence="1">
    <location>
        <begin position="1"/>
        <end position="10"/>
    </location>
</feature>
<keyword evidence="3" id="KW-1185">Reference proteome</keyword>
<dbReference type="Gramene" id="OMERI03G13370.1">
    <property type="protein sequence ID" value="OMERI03G13370.1"/>
    <property type="gene ID" value="OMERI03G13370"/>
</dbReference>
<dbReference type="EnsemblPlants" id="OMERI03G13370.1">
    <property type="protein sequence ID" value="OMERI03G13370.1"/>
    <property type="gene ID" value="OMERI03G13370"/>
</dbReference>
<evidence type="ECO:0000313" key="2">
    <source>
        <dbReference type="EnsemblPlants" id="OMERI03G13370.1"/>
    </source>
</evidence>
<reference evidence="2" key="1">
    <citation type="submission" date="2015-04" db="UniProtKB">
        <authorList>
            <consortium name="EnsemblPlants"/>
        </authorList>
    </citation>
    <scope>IDENTIFICATION</scope>
</reference>
<evidence type="ECO:0000313" key="3">
    <source>
        <dbReference type="Proteomes" id="UP000008021"/>
    </source>
</evidence>
<dbReference type="AlphaFoldDB" id="A0A0E0CZH6"/>
<feature type="compositionally biased region" description="Low complexity" evidence="1">
    <location>
        <begin position="70"/>
        <end position="82"/>
    </location>
</feature>